<gene>
    <name evidence="2" type="ORF">BS78_K252300</name>
</gene>
<feature type="compositionally biased region" description="Low complexity" evidence="1">
    <location>
        <begin position="103"/>
        <end position="118"/>
    </location>
</feature>
<reference evidence="2 3" key="1">
    <citation type="submission" date="2022-10" db="EMBL/GenBank/DDBJ databases">
        <title>WGS assembly of Paspalum vaginatum 540-79.</title>
        <authorList>
            <person name="Sun G."/>
            <person name="Wase N."/>
            <person name="Shu S."/>
            <person name="Jenkins J."/>
            <person name="Zhou B."/>
            <person name="Torres-Rodriguez J."/>
            <person name="Chen C."/>
            <person name="Sandor L."/>
            <person name="Plott C."/>
            <person name="Yoshinga Y."/>
            <person name="Daum C."/>
            <person name="Qi P."/>
            <person name="Barry K."/>
            <person name="Lipzen A."/>
            <person name="Berry L."/>
            <person name="Pedersen C."/>
            <person name="Gottilla T."/>
            <person name="Foltz A."/>
            <person name="Yu H."/>
            <person name="O'Malley R."/>
            <person name="Zhang C."/>
            <person name="Devos K."/>
            <person name="Sigmon B."/>
            <person name="Yu B."/>
            <person name="Obata T."/>
            <person name="Schmutz J."/>
            <person name="Schnable J."/>
        </authorList>
    </citation>
    <scope>NUCLEOTIDE SEQUENCE [LARGE SCALE GENOMIC DNA]</scope>
    <source>
        <strain evidence="3">cv. 540-79</strain>
    </source>
</reference>
<evidence type="ECO:0000256" key="1">
    <source>
        <dbReference type="SAM" id="MobiDB-lite"/>
    </source>
</evidence>
<evidence type="ECO:0000313" key="2">
    <source>
        <dbReference type="EMBL" id="KAJ1253469.1"/>
    </source>
</evidence>
<comment type="caution">
    <text evidence="2">The sequence shown here is derived from an EMBL/GenBank/DDBJ whole genome shotgun (WGS) entry which is preliminary data.</text>
</comment>
<sequence>MDPDSSYLLKIRLTGNPKKSRKDFSYFKITKVVDSDLCNFKDFVEEIVDQYPHSYNEIVHVFYHDDVQKTIPQVTTDQELLEMFRKHATSKVIHMTISYSEPIPTISEPTEPTTSHPTQLTNDDDDDGYLANPQPQNEHVGVDDEGLYLTTHNMYVKKNPRPHKCSSARRSKNVKNATKFWICEQV</sequence>
<accession>A0A9W7X7V8</accession>
<name>A0A9W7X7V8_9POAL</name>
<dbReference type="AlphaFoldDB" id="A0A9W7X7V8"/>
<organism evidence="2 3">
    <name type="scientific">Paspalum vaginatum</name>
    <name type="common">seashore paspalum</name>
    <dbReference type="NCBI Taxonomy" id="158149"/>
    <lineage>
        <taxon>Eukaryota</taxon>
        <taxon>Viridiplantae</taxon>
        <taxon>Streptophyta</taxon>
        <taxon>Embryophyta</taxon>
        <taxon>Tracheophyta</taxon>
        <taxon>Spermatophyta</taxon>
        <taxon>Magnoliopsida</taxon>
        <taxon>Liliopsida</taxon>
        <taxon>Poales</taxon>
        <taxon>Poaceae</taxon>
        <taxon>PACMAD clade</taxon>
        <taxon>Panicoideae</taxon>
        <taxon>Andropogonodae</taxon>
        <taxon>Paspaleae</taxon>
        <taxon>Paspalinae</taxon>
        <taxon>Paspalum</taxon>
    </lineage>
</organism>
<protein>
    <recommendedName>
        <fullName evidence="4">PB1 domain-containing protein</fullName>
    </recommendedName>
</protein>
<proteinExistence type="predicted"/>
<feature type="non-terminal residue" evidence="2">
    <location>
        <position position="1"/>
    </location>
</feature>
<dbReference type="Proteomes" id="UP001164776">
    <property type="component" value="Unassembled WGS sequence"/>
</dbReference>
<feature type="region of interest" description="Disordered" evidence="1">
    <location>
        <begin position="103"/>
        <end position="142"/>
    </location>
</feature>
<dbReference type="EMBL" id="MU631191">
    <property type="protein sequence ID" value="KAJ1253469.1"/>
    <property type="molecule type" value="Genomic_DNA"/>
</dbReference>
<evidence type="ECO:0008006" key="4">
    <source>
        <dbReference type="Google" id="ProtNLM"/>
    </source>
</evidence>
<keyword evidence="3" id="KW-1185">Reference proteome</keyword>
<dbReference type="OrthoDB" id="615850at2759"/>
<evidence type="ECO:0000313" key="3">
    <source>
        <dbReference type="Proteomes" id="UP001164776"/>
    </source>
</evidence>